<dbReference type="EMBL" id="CP017269">
    <property type="protein sequence ID" value="AOT70961.1"/>
    <property type="molecule type" value="Genomic_DNA"/>
</dbReference>
<dbReference type="Proteomes" id="UP000095743">
    <property type="component" value="Chromosome"/>
</dbReference>
<evidence type="ECO:0000313" key="2">
    <source>
        <dbReference type="Proteomes" id="UP000095743"/>
    </source>
</evidence>
<evidence type="ECO:0008006" key="3">
    <source>
        <dbReference type="Google" id="ProtNLM"/>
    </source>
</evidence>
<accession>A0A1D8GJ68</accession>
<sequence>MISQVLNYSIDSGLPITIIYQGKNEITKRKIKVLSWQGETIRAYCCLRKECRVFHTNGILAAVIYDKKTDAGQNQRYH</sequence>
<evidence type="ECO:0000313" key="1">
    <source>
        <dbReference type="EMBL" id="AOT70961.1"/>
    </source>
</evidence>
<reference evidence="1 2" key="1">
    <citation type="submission" date="2016-09" db="EMBL/GenBank/DDBJ databases">
        <title>Genomic analysis reveals versatility of anaerobic energy metabolism of Geosporobacter ferrireducens IRF9 of phylum Firmicutes.</title>
        <authorList>
            <person name="Kim S.-J."/>
        </authorList>
    </citation>
    <scope>NUCLEOTIDE SEQUENCE [LARGE SCALE GENOMIC DNA]</scope>
    <source>
        <strain evidence="1 2">IRF9</strain>
    </source>
</reference>
<dbReference type="KEGG" id="gfe:Gferi_16160"/>
<keyword evidence="2" id="KW-1185">Reference proteome</keyword>
<dbReference type="AlphaFoldDB" id="A0A1D8GJ68"/>
<dbReference type="RefSeq" id="WP_069978281.1">
    <property type="nucleotide sequence ID" value="NZ_CP017269.1"/>
</dbReference>
<name>A0A1D8GJ68_9FIRM</name>
<dbReference type="STRING" id="1424294.Gferi_16160"/>
<organism evidence="1 2">
    <name type="scientific">Geosporobacter ferrireducens</name>
    <dbReference type="NCBI Taxonomy" id="1424294"/>
    <lineage>
        <taxon>Bacteria</taxon>
        <taxon>Bacillati</taxon>
        <taxon>Bacillota</taxon>
        <taxon>Clostridia</taxon>
        <taxon>Peptostreptococcales</taxon>
        <taxon>Thermotaleaceae</taxon>
        <taxon>Geosporobacter</taxon>
    </lineage>
</organism>
<protein>
    <recommendedName>
        <fullName evidence="3">WYL domain-containing protein</fullName>
    </recommendedName>
</protein>
<proteinExistence type="predicted"/>
<gene>
    <name evidence="1" type="ORF">Gferi_16160</name>
</gene>
<dbReference type="OrthoDB" id="2112405at2"/>